<dbReference type="InterPro" id="IPR009100">
    <property type="entry name" value="AcylCoA_DH/oxidase_NM_dom_sf"/>
</dbReference>
<dbReference type="PROSITE" id="PS00072">
    <property type="entry name" value="ACYL_COA_DH_1"/>
    <property type="match status" value="1"/>
</dbReference>
<dbReference type="Pfam" id="PF00441">
    <property type="entry name" value="Acyl-CoA_dh_1"/>
    <property type="match status" value="1"/>
</dbReference>
<dbReference type="EMBL" id="JAVRIC010000003">
    <property type="protein sequence ID" value="MDT0496406.1"/>
    <property type="molecule type" value="Genomic_DNA"/>
</dbReference>
<evidence type="ECO:0000313" key="10">
    <source>
        <dbReference type="EMBL" id="MDT0496406.1"/>
    </source>
</evidence>
<gene>
    <name evidence="10" type="ORF">RM530_03375</name>
</gene>
<dbReference type="InterPro" id="IPR037069">
    <property type="entry name" value="AcylCoA_DH/ox_N_sf"/>
</dbReference>
<dbReference type="SUPFAM" id="SSF56645">
    <property type="entry name" value="Acyl-CoA dehydrogenase NM domain-like"/>
    <property type="match status" value="1"/>
</dbReference>
<evidence type="ECO:0000259" key="8">
    <source>
        <dbReference type="Pfam" id="PF02770"/>
    </source>
</evidence>
<dbReference type="InterPro" id="IPR050741">
    <property type="entry name" value="Acyl-CoA_dehydrogenase"/>
</dbReference>
<feature type="domain" description="Acyl-CoA dehydrogenase/oxidase N-terminal" evidence="9">
    <location>
        <begin position="4"/>
        <end position="118"/>
    </location>
</feature>
<accession>A0ABU2WEX8</accession>
<dbReference type="SUPFAM" id="SSF47203">
    <property type="entry name" value="Acyl-CoA dehydrogenase C-terminal domain-like"/>
    <property type="match status" value="1"/>
</dbReference>
<evidence type="ECO:0000256" key="2">
    <source>
        <dbReference type="ARBA" id="ARBA00009347"/>
    </source>
</evidence>
<protein>
    <submittedName>
        <fullName evidence="10">Acyl-CoA dehydrogenase family protein</fullName>
    </submittedName>
</protein>
<feature type="domain" description="Acyl-CoA dehydrogenase/oxidase C-terminal" evidence="7">
    <location>
        <begin position="230"/>
        <end position="379"/>
    </location>
</feature>
<comment type="caution">
    <text evidence="10">The sequence shown here is derived from an EMBL/GenBank/DDBJ whole genome shotgun (WGS) entry which is preliminary data.</text>
</comment>
<dbReference type="InterPro" id="IPR006091">
    <property type="entry name" value="Acyl-CoA_Oxase/DH_mid-dom"/>
</dbReference>
<dbReference type="RefSeq" id="WP_311363796.1">
    <property type="nucleotide sequence ID" value="NZ_JAVRIC010000003.1"/>
</dbReference>
<keyword evidence="11" id="KW-1185">Reference proteome</keyword>
<comment type="similarity">
    <text evidence="2 6">Belongs to the acyl-CoA dehydrogenase family.</text>
</comment>
<dbReference type="InterPro" id="IPR009075">
    <property type="entry name" value="AcylCo_DH/oxidase_C"/>
</dbReference>
<dbReference type="Pfam" id="PF02771">
    <property type="entry name" value="Acyl-CoA_dh_N"/>
    <property type="match status" value="1"/>
</dbReference>
<evidence type="ECO:0000256" key="6">
    <source>
        <dbReference type="RuleBase" id="RU362125"/>
    </source>
</evidence>
<reference evidence="10 11" key="1">
    <citation type="submission" date="2023-09" db="EMBL/GenBank/DDBJ databases">
        <authorList>
            <person name="Rey-Velasco X."/>
        </authorList>
    </citation>
    <scope>NUCLEOTIDE SEQUENCE [LARGE SCALE GENOMIC DNA]</scope>
    <source>
        <strain evidence="10 11">W345</strain>
    </source>
</reference>
<dbReference type="PROSITE" id="PS00073">
    <property type="entry name" value="ACYL_COA_DH_2"/>
    <property type="match status" value="1"/>
</dbReference>
<evidence type="ECO:0000259" key="9">
    <source>
        <dbReference type="Pfam" id="PF02771"/>
    </source>
</evidence>
<feature type="domain" description="Acyl-CoA oxidase/dehydrogenase middle" evidence="8">
    <location>
        <begin position="123"/>
        <end position="218"/>
    </location>
</feature>
<dbReference type="PANTHER" id="PTHR48083">
    <property type="entry name" value="MEDIUM-CHAIN SPECIFIC ACYL-COA DEHYDROGENASE, MITOCHONDRIAL-RELATED"/>
    <property type="match status" value="1"/>
</dbReference>
<evidence type="ECO:0000259" key="7">
    <source>
        <dbReference type="Pfam" id="PF00441"/>
    </source>
</evidence>
<dbReference type="Gene3D" id="1.20.140.10">
    <property type="entry name" value="Butyryl-CoA Dehydrogenase, subunit A, domain 3"/>
    <property type="match status" value="1"/>
</dbReference>
<dbReference type="Gene3D" id="1.10.540.10">
    <property type="entry name" value="Acyl-CoA dehydrogenase/oxidase, N-terminal domain"/>
    <property type="match status" value="1"/>
</dbReference>
<organism evidence="10 11">
    <name type="scientific">Banduia mediterranea</name>
    <dbReference type="NCBI Taxonomy" id="3075609"/>
    <lineage>
        <taxon>Bacteria</taxon>
        <taxon>Pseudomonadati</taxon>
        <taxon>Pseudomonadota</taxon>
        <taxon>Gammaproteobacteria</taxon>
        <taxon>Nevskiales</taxon>
        <taxon>Algiphilaceae</taxon>
        <taxon>Banduia</taxon>
    </lineage>
</organism>
<evidence type="ECO:0000256" key="5">
    <source>
        <dbReference type="ARBA" id="ARBA00023002"/>
    </source>
</evidence>
<dbReference type="PANTHER" id="PTHR48083:SF6">
    <property type="entry name" value="ACYL-COA DEHYDROGENASE 6"/>
    <property type="match status" value="1"/>
</dbReference>
<name>A0ABU2WEX8_9GAMM</name>
<evidence type="ECO:0000256" key="1">
    <source>
        <dbReference type="ARBA" id="ARBA00001974"/>
    </source>
</evidence>
<comment type="cofactor">
    <cofactor evidence="1 6">
        <name>FAD</name>
        <dbReference type="ChEBI" id="CHEBI:57692"/>
    </cofactor>
</comment>
<dbReference type="Pfam" id="PF02770">
    <property type="entry name" value="Acyl-CoA_dh_M"/>
    <property type="match status" value="1"/>
</dbReference>
<dbReference type="InterPro" id="IPR036250">
    <property type="entry name" value="AcylCo_DH-like_C"/>
</dbReference>
<dbReference type="InterPro" id="IPR006089">
    <property type="entry name" value="Acyl-CoA_DH_CS"/>
</dbReference>
<dbReference type="Gene3D" id="2.40.110.10">
    <property type="entry name" value="Butyryl-CoA Dehydrogenase, subunit A, domain 2"/>
    <property type="match status" value="1"/>
</dbReference>
<proteinExistence type="inferred from homology"/>
<evidence type="ECO:0000256" key="4">
    <source>
        <dbReference type="ARBA" id="ARBA00022827"/>
    </source>
</evidence>
<sequence length="395" mass="43261">MRFTQEHELLRQSIKRLIETEIAPHVDTWEEAGIFPAHELFPKLGRAGILGITKPVEYGGQGLDYSFSLVYAEEIGRIRCSGLSTAIGVQTDMATPALARYGSEALKQEFLVPAICGERVASIAVSEVGAGSDVASINTHARRDGGDYVINGSKMWITNGTQSDWLCLLCNTGTDNAPHHNKSLIVVPTDTQGVTRGKRLNKLGARSSDTAPIFLDEVRVPRRFLIGEEGQGFIYQMQQFQEERLFAGSKYLSQIEDAIDITAEYTATRMVFGKPLLDQQIIHCKLAELKAECCAARALLREAAEHYIAGDADAAMLVSMAKFKVGQLGQAVPSACLQFWGGQGFMWDNLISRIFRDTRLCSIGGGANEVMLQIIAKDLGFHPAARKAARAKSQH</sequence>
<keyword evidence="3 6" id="KW-0285">Flavoprotein</keyword>
<dbReference type="Proteomes" id="UP001254608">
    <property type="component" value="Unassembled WGS sequence"/>
</dbReference>
<keyword evidence="5 6" id="KW-0560">Oxidoreductase</keyword>
<evidence type="ECO:0000313" key="11">
    <source>
        <dbReference type="Proteomes" id="UP001254608"/>
    </source>
</evidence>
<dbReference type="InterPro" id="IPR046373">
    <property type="entry name" value="Acyl-CoA_Oxase/DH_mid-dom_sf"/>
</dbReference>
<keyword evidence="4 6" id="KW-0274">FAD</keyword>
<dbReference type="InterPro" id="IPR013786">
    <property type="entry name" value="AcylCoA_DH/ox_N"/>
</dbReference>
<evidence type="ECO:0000256" key="3">
    <source>
        <dbReference type="ARBA" id="ARBA00022630"/>
    </source>
</evidence>